<gene>
    <name evidence="3" type="ORF">BO97DRAFT_185196</name>
</gene>
<proteinExistence type="predicted"/>
<reference evidence="3 4" key="1">
    <citation type="submission" date="2018-02" db="EMBL/GenBank/DDBJ databases">
        <title>The genomes of Aspergillus section Nigri reveals drivers in fungal speciation.</title>
        <authorList>
            <consortium name="DOE Joint Genome Institute"/>
            <person name="Vesth T.C."/>
            <person name="Nybo J."/>
            <person name="Theobald S."/>
            <person name="Brandl J."/>
            <person name="Frisvad J.C."/>
            <person name="Nielsen K.F."/>
            <person name="Lyhne E.K."/>
            <person name="Kogle M.E."/>
            <person name="Kuo A."/>
            <person name="Riley R."/>
            <person name="Clum A."/>
            <person name="Nolan M."/>
            <person name="Lipzen A."/>
            <person name="Salamov A."/>
            <person name="Henrissat B."/>
            <person name="Wiebenga A."/>
            <person name="De vries R.P."/>
            <person name="Grigoriev I.V."/>
            <person name="Mortensen U.H."/>
            <person name="Andersen M.R."/>
            <person name="Baker S.E."/>
        </authorList>
    </citation>
    <scope>NUCLEOTIDE SEQUENCE [LARGE SCALE GENOMIC DNA]</scope>
    <source>
        <strain evidence="3 4">CBS 101889</strain>
    </source>
</reference>
<feature type="compositionally biased region" description="Polar residues" evidence="1">
    <location>
        <begin position="67"/>
        <end position="79"/>
    </location>
</feature>
<feature type="transmembrane region" description="Helical" evidence="2">
    <location>
        <begin position="20"/>
        <end position="42"/>
    </location>
</feature>
<dbReference type="EMBL" id="KZ824306">
    <property type="protein sequence ID" value="RAL09137.1"/>
    <property type="molecule type" value="Genomic_DNA"/>
</dbReference>
<dbReference type="Proteomes" id="UP000248961">
    <property type="component" value="Unassembled WGS sequence"/>
</dbReference>
<keyword evidence="4" id="KW-1185">Reference proteome</keyword>
<dbReference type="RefSeq" id="XP_025548291.1">
    <property type="nucleotide sequence ID" value="XM_025690417.1"/>
</dbReference>
<dbReference type="VEuPathDB" id="FungiDB:BO97DRAFT_185196"/>
<evidence type="ECO:0000256" key="1">
    <source>
        <dbReference type="SAM" id="MobiDB-lite"/>
    </source>
</evidence>
<organism evidence="3 4">
    <name type="scientific">Aspergillus homomorphus (strain CBS 101889)</name>
    <dbReference type="NCBI Taxonomy" id="1450537"/>
    <lineage>
        <taxon>Eukaryota</taxon>
        <taxon>Fungi</taxon>
        <taxon>Dikarya</taxon>
        <taxon>Ascomycota</taxon>
        <taxon>Pezizomycotina</taxon>
        <taxon>Eurotiomycetes</taxon>
        <taxon>Eurotiomycetidae</taxon>
        <taxon>Eurotiales</taxon>
        <taxon>Aspergillaceae</taxon>
        <taxon>Aspergillus</taxon>
        <taxon>Aspergillus subgen. Circumdati</taxon>
    </lineage>
</organism>
<keyword evidence="2" id="KW-0472">Membrane</keyword>
<dbReference type="AlphaFoldDB" id="A0A395HMS0"/>
<sequence>MDNDNVDLISILQGNCLMQLLHSVIHYLLSVSMNPVFCPLLFPPMLERKTIYQSKLSHTPDCLVGKPNSQAQTDRQTDR</sequence>
<evidence type="ECO:0000256" key="2">
    <source>
        <dbReference type="SAM" id="Phobius"/>
    </source>
</evidence>
<keyword evidence="2" id="KW-1133">Transmembrane helix</keyword>
<feature type="region of interest" description="Disordered" evidence="1">
    <location>
        <begin position="58"/>
        <end position="79"/>
    </location>
</feature>
<evidence type="ECO:0000313" key="3">
    <source>
        <dbReference type="EMBL" id="RAL09137.1"/>
    </source>
</evidence>
<name>A0A395HMS0_ASPHC</name>
<dbReference type="GeneID" id="37194706"/>
<keyword evidence="2" id="KW-0812">Transmembrane</keyword>
<accession>A0A395HMS0</accession>
<protein>
    <submittedName>
        <fullName evidence="3">Uncharacterized protein</fullName>
    </submittedName>
</protein>
<evidence type="ECO:0000313" key="4">
    <source>
        <dbReference type="Proteomes" id="UP000248961"/>
    </source>
</evidence>